<evidence type="ECO:0000313" key="4">
    <source>
        <dbReference type="Proteomes" id="UP001525379"/>
    </source>
</evidence>
<comment type="similarity">
    <text evidence="1">Belongs to the DDAH family.</text>
</comment>
<name>A0ABT2HWP6_9MICO</name>
<evidence type="ECO:0000256" key="2">
    <source>
        <dbReference type="ARBA" id="ARBA00022801"/>
    </source>
</evidence>
<evidence type="ECO:0000313" key="3">
    <source>
        <dbReference type="EMBL" id="MCT2042734.1"/>
    </source>
</evidence>
<evidence type="ECO:0000256" key="1">
    <source>
        <dbReference type="ARBA" id="ARBA00008532"/>
    </source>
</evidence>
<dbReference type="SUPFAM" id="SSF55909">
    <property type="entry name" value="Pentein"/>
    <property type="match status" value="1"/>
</dbReference>
<dbReference type="RefSeq" id="WP_260104154.1">
    <property type="nucleotide sequence ID" value="NZ_JALXSQ010000015.1"/>
</dbReference>
<keyword evidence="4" id="KW-1185">Reference proteome</keyword>
<proteinExistence type="inferred from homology"/>
<reference evidence="3 4" key="1">
    <citation type="submission" date="2022-04" db="EMBL/GenBank/DDBJ databases">
        <title>Human microbiome associated bacterial genomes.</title>
        <authorList>
            <person name="Sandstrom S."/>
            <person name="Salamzade R."/>
            <person name="Kalan L.R."/>
        </authorList>
    </citation>
    <scope>NUCLEOTIDE SEQUENCE [LARGE SCALE GENOMIC DNA]</scope>
    <source>
        <strain evidence="4">p3-SID1799</strain>
    </source>
</reference>
<comment type="caution">
    <text evidence="3">The sequence shown here is derived from an EMBL/GenBank/DDBJ whole genome shotgun (WGS) entry which is preliminary data.</text>
</comment>
<dbReference type="PANTHER" id="PTHR12737">
    <property type="entry name" value="DIMETHYLARGININE DIMETHYLAMINOHYDROLASE"/>
    <property type="match status" value="1"/>
</dbReference>
<protein>
    <submittedName>
        <fullName evidence="3">Arginine deiminase family protein</fullName>
    </submittedName>
</protein>
<accession>A0ABT2HWP6</accession>
<gene>
    <name evidence="3" type="ORF">M3D15_05220</name>
</gene>
<keyword evidence="2" id="KW-0378">Hydrolase</keyword>
<dbReference type="PANTHER" id="PTHR12737:SF9">
    <property type="entry name" value="DIMETHYLARGININASE"/>
    <property type="match status" value="1"/>
</dbReference>
<dbReference type="EMBL" id="JALXSQ010000015">
    <property type="protein sequence ID" value="MCT2042734.1"/>
    <property type="molecule type" value="Genomic_DNA"/>
</dbReference>
<sequence length="257" mass="28608">MFTTAIARTPSRSLIDGISQTPEMGKPDYELALKQHERYVEILRELGLKVTVLESAEDFPDSVFIEDNALCTPHGVAIISRPGADTRRDEVKLPDLRAALAEHYDTIEEVVDPGTVDPGDILMVGDHYYIGISHRTNDAAADQIIKILEAHGMTGEKVKVEGILHLKDDVVYLDKKDLIVAKAYENHPAFADYNKIVVDDDEYYAVNSLWINGTVIVPEGFPKTEKAIRDAGYEVVLINTSEFEKITGSLTCMSLRF</sequence>
<dbReference type="Gene3D" id="3.75.10.10">
    <property type="entry name" value="L-arginine/glycine Amidinotransferase, Chain A"/>
    <property type="match status" value="1"/>
</dbReference>
<dbReference type="Proteomes" id="UP001525379">
    <property type="component" value="Unassembled WGS sequence"/>
</dbReference>
<organism evidence="3 4">
    <name type="scientific">Pseudoclavibacter albus</name>
    <dbReference type="NCBI Taxonomy" id="272241"/>
    <lineage>
        <taxon>Bacteria</taxon>
        <taxon>Bacillati</taxon>
        <taxon>Actinomycetota</taxon>
        <taxon>Actinomycetes</taxon>
        <taxon>Micrococcales</taxon>
        <taxon>Microbacteriaceae</taxon>
        <taxon>Pseudoclavibacter</taxon>
    </lineage>
</organism>
<dbReference type="Pfam" id="PF19420">
    <property type="entry name" value="DDAH_eukar"/>
    <property type="match status" value="1"/>
</dbReference>
<dbReference type="InterPro" id="IPR033199">
    <property type="entry name" value="DDAH-like"/>
</dbReference>